<dbReference type="InterPro" id="IPR032675">
    <property type="entry name" value="LRR_dom_sf"/>
</dbReference>
<feature type="transmembrane region" description="Helical" evidence="6">
    <location>
        <begin position="395"/>
        <end position="416"/>
    </location>
</feature>
<feature type="domain" description="Ig-like" evidence="8">
    <location>
        <begin position="301"/>
        <end position="372"/>
    </location>
</feature>
<dbReference type="Proteomes" id="UP001642483">
    <property type="component" value="Unassembled WGS sequence"/>
</dbReference>
<comment type="caution">
    <text evidence="9">The sequence shown here is derived from an EMBL/GenBank/DDBJ whole genome shotgun (WGS) entry which is preliminary data.</text>
</comment>
<dbReference type="SUPFAM" id="SSF48726">
    <property type="entry name" value="Immunoglobulin"/>
    <property type="match status" value="1"/>
</dbReference>
<evidence type="ECO:0000256" key="3">
    <source>
        <dbReference type="ARBA" id="ARBA00022737"/>
    </source>
</evidence>
<sequence length="459" mass="50599">MWKLKILLTIFLYFLTLATTSSPCPSECSCQKKSTDCSNKNLAAVPTGISSATKRLLLDNNTLSRISHNAFVNLSNLVELQLSTNKLISLDGFLSSNLVLLQLFNVCSNALTSVSQNALDQLTGLINLDLSHNKISKIHRHAFNKLLKLKVLNLQGNSLTTISLNWFPSSQFPDSLSSFKLNNNPWTCNCEMKDFANISRTLNNSLTSSLHITCMHPAKYSNKPLRKIHLKDLCPLTSEPDSTLSNLGSKNPGSNLPETVLHPHQLTPKVISVAPTKKTKTKVVDSKKSQPPLPTSSTELPHKILILTSLTTVSGSEVTMTCNSSQKTDLTWTLKKRGAKRMVGEDQTRYRKNGNSLTILKAARSDRGSYCCSYSQQRFNCIRLLVTFPAHATSAAVYVIISLVIIALVAFAVFSYRKLKKRRENYGLLADSAVFNPVHDDVTTQGGGYQSGGTTEEYV</sequence>
<dbReference type="InterPro" id="IPR003599">
    <property type="entry name" value="Ig_sub"/>
</dbReference>
<dbReference type="Pfam" id="PF13855">
    <property type="entry name" value="LRR_8"/>
    <property type="match status" value="1"/>
</dbReference>
<dbReference type="PROSITE" id="PS51450">
    <property type="entry name" value="LRR"/>
    <property type="match status" value="1"/>
</dbReference>
<reference evidence="9 10" key="1">
    <citation type="submission" date="2024-02" db="EMBL/GenBank/DDBJ databases">
        <authorList>
            <person name="Daric V."/>
            <person name="Darras S."/>
        </authorList>
    </citation>
    <scope>NUCLEOTIDE SEQUENCE [LARGE SCALE GENOMIC DNA]</scope>
</reference>
<proteinExistence type="predicted"/>
<evidence type="ECO:0000256" key="4">
    <source>
        <dbReference type="ARBA" id="ARBA00023157"/>
    </source>
</evidence>
<keyword evidence="10" id="KW-1185">Reference proteome</keyword>
<gene>
    <name evidence="9" type="ORF">CVLEPA_LOCUS13032</name>
</gene>
<evidence type="ECO:0000256" key="5">
    <source>
        <dbReference type="SAM" id="MobiDB-lite"/>
    </source>
</evidence>
<dbReference type="InterPro" id="IPR036179">
    <property type="entry name" value="Ig-like_dom_sf"/>
</dbReference>
<dbReference type="PANTHER" id="PTHR24369:SF210">
    <property type="entry name" value="CHAOPTIN-RELATED"/>
    <property type="match status" value="1"/>
</dbReference>
<protein>
    <recommendedName>
        <fullName evidence="8">Ig-like domain-containing protein</fullName>
    </recommendedName>
</protein>
<feature type="chain" id="PRO_5046295247" description="Ig-like domain-containing protein" evidence="7">
    <location>
        <begin position="21"/>
        <end position="459"/>
    </location>
</feature>
<organism evidence="9 10">
    <name type="scientific">Clavelina lepadiformis</name>
    <name type="common">Light-bulb sea squirt</name>
    <name type="synonym">Ascidia lepadiformis</name>
    <dbReference type="NCBI Taxonomy" id="159417"/>
    <lineage>
        <taxon>Eukaryota</taxon>
        <taxon>Metazoa</taxon>
        <taxon>Chordata</taxon>
        <taxon>Tunicata</taxon>
        <taxon>Ascidiacea</taxon>
        <taxon>Aplousobranchia</taxon>
        <taxon>Clavelinidae</taxon>
        <taxon>Clavelina</taxon>
    </lineage>
</organism>
<dbReference type="InterPro" id="IPR007110">
    <property type="entry name" value="Ig-like_dom"/>
</dbReference>
<dbReference type="Gene3D" id="3.80.10.10">
    <property type="entry name" value="Ribonuclease Inhibitor"/>
    <property type="match status" value="2"/>
</dbReference>
<evidence type="ECO:0000256" key="6">
    <source>
        <dbReference type="SAM" id="Phobius"/>
    </source>
</evidence>
<accession>A0ABP0FRV5</accession>
<keyword evidence="6" id="KW-0812">Transmembrane</keyword>
<keyword evidence="3" id="KW-0677">Repeat</keyword>
<dbReference type="InterPro" id="IPR050541">
    <property type="entry name" value="LRR_TM_domain-containing"/>
</dbReference>
<evidence type="ECO:0000256" key="2">
    <source>
        <dbReference type="ARBA" id="ARBA00022729"/>
    </source>
</evidence>
<dbReference type="InterPro" id="IPR003591">
    <property type="entry name" value="Leu-rich_rpt_typical-subtyp"/>
</dbReference>
<dbReference type="SMART" id="SM00369">
    <property type="entry name" value="LRR_TYP"/>
    <property type="match status" value="5"/>
</dbReference>
<dbReference type="EMBL" id="CAWYQH010000090">
    <property type="protein sequence ID" value="CAK8682361.1"/>
    <property type="molecule type" value="Genomic_DNA"/>
</dbReference>
<feature type="region of interest" description="Disordered" evidence="5">
    <location>
        <begin position="277"/>
        <end position="298"/>
    </location>
</feature>
<name>A0ABP0FRV5_CLALP</name>
<dbReference type="Gene3D" id="2.60.40.10">
    <property type="entry name" value="Immunoglobulins"/>
    <property type="match status" value="1"/>
</dbReference>
<dbReference type="PROSITE" id="PS50835">
    <property type="entry name" value="IG_LIKE"/>
    <property type="match status" value="1"/>
</dbReference>
<dbReference type="SUPFAM" id="SSF52058">
    <property type="entry name" value="L domain-like"/>
    <property type="match status" value="1"/>
</dbReference>
<dbReference type="SMART" id="SM00013">
    <property type="entry name" value="LRRNT"/>
    <property type="match status" value="1"/>
</dbReference>
<keyword evidence="1" id="KW-0433">Leucine-rich repeat</keyword>
<evidence type="ECO:0000259" key="8">
    <source>
        <dbReference type="PROSITE" id="PS50835"/>
    </source>
</evidence>
<dbReference type="InterPro" id="IPR001611">
    <property type="entry name" value="Leu-rich_rpt"/>
</dbReference>
<keyword evidence="4" id="KW-1015">Disulfide bond</keyword>
<dbReference type="Pfam" id="PF13927">
    <property type="entry name" value="Ig_3"/>
    <property type="match status" value="1"/>
</dbReference>
<keyword evidence="2 7" id="KW-0732">Signal</keyword>
<evidence type="ECO:0000256" key="7">
    <source>
        <dbReference type="SAM" id="SignalP"/>
    </source>
</evidence>
<dbReference type="InterPro" id="IPR013783">
    <property type="entry name" value="Ig-like_fold"/>
</dbReference>
<dbReference type="PANTHER" id="PTHR24369">
    <property type="entry name" value="ANTIGEN BSP, PUTATIVE-RELATED"/>
    <property type="match status" value="1"/>
</dbReference>
<dbReference type="SMART" id="SM00082">
    <property type="entry name" value="LRRCT"/>
    <property type="match status" value="1"/>
</dbReference>
<evidence type="ECO:0000313" key="9">
    <source>
        <dbReference type="EMBL" id="CAK8682361.1"/>
    </source>
</evidence>
<feature type="signal peptide" evidence="7">
    <location>
        <begin position="1"/>
        <end position="20"/>
    </location>
</feature>
<dbReference type="InterPro" id="IPR000372">
    <property type="entry name" value="LRRNT"/>
</dbReference>
<evidence type="ECO:0000313" key="10">
    <source>
        <dbReference type="Proteomes" id="UP001642483"/>
    </source>
</evidence>
<dbReference type="SMART" id="SM00409">
    <property type="entry name" value="IG"/>
    <property type="match status" value="1"/>
</dbReference>
<keyword evidence="6" id="KW-0472">Membrane</keyword>
<dbReference type="InterPro" id="IPR000483">
    <property type="entry name" value="Cys-rich_flank_reg_C"/>
</dbReference>
<evidence type="ECO:0000256" key="1">
    <source>
        <dbReference type="ARBA" id="ARBA00022614"/>
    </source>
</evidence>
<keyword evidence="6" id="KW-1133">Transmembrane helix</keyword>